<organism evidence="3 4">
    <name type="scientific">Paludibaculum fermentans</name>
    <dbReference type="NCBI Taxonomy" id="1473598"/>
    <lineage>
        <taxon>Bacteria</taxon>
        <taxon>Pseudomonadati</taxon>
        <taxon>Acidobacteriota</taxon>
        <taxon>Terriglobia</taxon>
        <taxon>Bryobacterales</taxon>
        <taxon>Bryobacteraceae</taxon>
        <taxon>Paludibaculum</taxon>
    </lineage>
</organism>
<keyword evidence="1" id="KW-0732">Signal</keyword>
<feature type="domain" description="Lipid/polyisoprenoid-binding YceI-like" evidence="2">
    <location>
        <begin position="21"/>
        <end position="190"/>
    </location>
</feature>
<dbReference type="PANTHER" id="PTHR34406">
    <property type="entry name" value="PROTEIN YCEI"/>
    <property type="match status" value="1"/>
</dbReference>
<dbReference type="InterPro" id="IPR007372">
    <property type="entry name" value="Lipid/polyisoprenoid-bd_YceI"/>
</dbReference>
<evidence type="ECO:0000256" key="1">
    <source>
        <dbReference type="SAM" id="SignalP"/>
    </source>
</evidence>
<reference evidence="3 4" key="1">
    <citation type="submission" date="2020-10" db="EMBL/GenBank/DDBJ databases">
        <title>Complete genome sequence of Paludibaculum fermentans P105T, a facultatively anaerobic acidobacterium capable of dissimilatory Fe(III) reduction.</title>
        <authorList>
            <person name="Dedysh S.N."/>
            <person name="Beletsky A.V."/>
            <person name="Kulichevskaya I.S."/>
            <person name="Mardanov A.V."/>
            <person name="Ravin N.V."/>
        </authorList>
    </citation>
    <scope>NUCLEOTIDE SEQUENCE [LARGE SCALE GENOMIC DNA]</scope>
    <source>
        <strain evidence="3 4">P105</strain>
    </source>
</reference>
<sequence>MNWKSVLALSLLTVPVVLADEYKIDTSHSKAAFTVKHLMVSNVRGEFSKVTGTIVYDEKNPTAIRIDATIDATTVNTSEPKRDEHLRSADFFDVAKYPTMTFKSKSAKKTANGLAVTGDFTLHGVTRQIVLNVDNSGPEVKDPWGLLRRGASATVTINRADYGLTWNKAVETGGVVVSDEVKITIDVEGTRTATAPATK</sequence>
<dbReference type="Gene3D" id="2.40.128.110">
    <property type="entry name" value="Lipid/polyisoprenoid-binding, YceI-like"/>
    <property type="match status" value="1"/>
</dbReference>
<feature type="signal peptide" evidence="1">
    <location>
        <begin position="1"/>
        <end position="19"/>
    </location>
</feature>
<accession>A0A7S7NVH0</accession>
<keyword evidence="4" id="KW-1185">Reference proteome</keyword>
<protein>
    <submittedName>
        <fullName evidence="3">YceI family protein</fullName>
    </submittedName>
</protein>
<dbReference type="InterPro" id="IPR036761">
    <property type="entry name" value="TTHA0802/YceI-like_sf"/>
</dbReference>
<dbReference type="SUPFAM" id="SSF101874">
    <property type="entry name" value="YceI-like"/>
    <property type="match status" value="1"/>
</dbReference>
<dbReference type="PANTHER" id="PTHR34406:SF1">
    <property type="entry name" value="PROTEIN YCEI"/>
    <property type="match status" value="1"/>
</dbReference>
<dbReference type="AlphaFoldDB" id="A0A7S7NVH0"/>
<proteinExistence type="predicted"/>
<dbReference type="SMART" id="SM00867">
    <property type="entry name" value="YceI"/>
    <property type="match status" value="1"/>
</dbReference>
<evidence type="ECO:0000313" key="4">
    <source>
        <dbReference type="Proteomes" id="UP000593892"/>
    </source>
</evidence>
<dbReference type="Proteomes" id="UP000593892">
    <property type="component" value="Chromosome"/>
</dbReference>
<gene>
    <name evidence="3" type="ORF">IRI77_11065</name>
</gene>
<dbReference type="Pfam" id="PF04264">
    <property type="entry name" value="YceI"/>
    <property type="match status" value="1"/>
</dbReference>
<feature type="chain" id="PRO_5032743162" evidence="1">
    <location>
        <begin position="20"/>
        <end position="199"/>
    </location>
</feature>
<name>A0A7S7NVH0_PALFE</name>
<evidence type="ECO:0000259" key="2">
    <source>
        <dbReference type="SMART" id="SM00867"/>
    </source>
</evidence>
<dbReference type="KEGG" id="pfer:IRI77_11065"/>
<dbReference type="EMBL" id="CP063849">
    <property type="protein sequence ID" value="QOY90463.1"/>
    <property type="molecule type" value="Genomic_DNA"/>
</dbReference>
<dbReference type="RefSeq" id="WP_194452126.1">
    <property type="nucleotide sequence ID" value="NZ_CP063849.1"/>
</dbReference>
<evidence type="ECO:0000313" key="3">
    <source>
        <dbReference type="EMBL" id="QOY90463.1"/>
    </source>
</evidence>